<dbReference type="EMBL" id="ASRX01000011">
    <property type="protein sequence ID" value="EYF07255.1"/>
    <property type="molecule type" value="Genomic_DNA"/>
</dbReference>
<comment type="caution">
    <text evidence="2">The sequence shown here is derived from an EMBL/GenBank/DDBJ whole genome shotgun (WGS) entry which is preliminary data.</text>
</comment>
<organism evidence="2 3">
    <name type="scientific">Chondromyces apiculatus DSM 436</name>
    <dbReference type="NCBI Taxonomy" id="1192034"/>
    <lineage>
        <taxon>Bacteria</taxon>
        <taxon>Pseudomonadati</taxon>
        <taxon>Myxococcota</taxon>
        <taxon>Polyangia</taxon>
        <taxon>Polyangiales</taxon>
        <taxon>Polyangiaceae</taxon>
        <taxon>Chondromyces</taxon>
    </lineage>
</organism>
<gene>
    <name evidence="2" type="ORF">CAP_0734</name>
</gene>
<name>A0A017TEK2_9BACT</name>
<sequence length="64" mass="7274">MEHKIPPGYKDADKSDGGVGDLLIWWTILDLAREHNRPLIFVTGDRKADWQHRSDKKGFSLGAN</sequence>
<feature type="domain" description="PIN like" evidence="1">
    <location>
        <begin position="2"/>
        <end position="58"/>
    </location>
</feature>
<dbReference type="STRING" id="1192034.CAP_0734"/>
<dbReference type="AlphaFoldDB" id="A0A017TEK2"/>
<evidence type="ECO:0000313" key="3">
    <source>
        <dbReference type="Proteomes" id="UP000019678"/>
    </source>
</evidence>
<dbReference type="Pfam" id="PF18476">
    <property type="entry name" value="PIN_8"/>
    <property type="match status" value="1"/>
</dbReference>
<evidence type="ECO:0000259" key="1">
    <source>
        <dbReference type="Pfam" id="PF18476"/>
    </source>
</evidence>
<dbReference type="InterPro" id="IPR041578">
    <property type="entry name" value="PIN_8"/>
</dbReference>
<dbReference type="Proteomes" id="UP000019678">
    <property type="component" value="Unassembled WGS sequence"/>
</dbReference>
<protein>
    <recommendedName>
        <fullName evidence="1">PIN like domain-containing protein</fullName>
    </recommendedName>
</protein>
<keyword evidence="3" id="KW-1185">Reference proteome</keyword>
<evidence type="ECO:0000313" key="2">
    <source>
        <dbReference type="EMBL" id="EYF07255.1"/>
    </source>
</evidence>
<reference evidence="2 3" key="1">
    <citation type="submission" date="2013-05" db="EMBL/GenBank/DDBJ databases">
        <title>Genome assembly of Chondromyces apiculatus DSM 436.</title>
        <authorList>
            <person name="Sharma G."/>
            <person name="Khatri I."/>
            <person name="Kaur C."/>
            <person name="Mayilraj S."/>
            <person name="Subramanian S."/>
        </authorList>
    </citation>
    <scope>NUCLEOTIDE SEQUENCE [LARGE SCALE GENOMIC DNA]</scope>
    <source>
        <strain evidence="2 3">DSM 436</strain>
    </source>
</reference>
<accession>A0A017TEK2</accession>
<proteinExistence type="predicted"/>